<comment type="caution">
    <text evidence="1">The sequence shown here is derived from an EMBL/GenBank/DDBJ whole genome shotgun (WGS) entry which is preliminary data.</text>
</comment>
<dbReference type="AlphaFoldDB" id="A0A5M6IY89"/>
<evidence type="ECO:0000313" key="2">
    <source>
        <dbReference type="Proteomes" id="UP000325255"/>
    </source>
</evidence>
<evidence type="ECO:0000313" key="1">
    <source>
        <dbReference type="EMBL" id="KAA5613310.1"/>
    </source>
</evidence>
<dbReference type="Proteomes" id="UP000325255">
    <property type="component" value="Unassembled WGS sequence"/>
</dbReference>
<gene>
    <name evidence="1" type="ORF">F1189_06380</name>
</gene>
<keyword evidence="2" id="KW-1185">Reference proteome</keyword>
<accession>A0A5M6IY89</accession>
<dbReference type="OrthoDB" id="9780765at2"/>
<name>A0A5M6IY89_9PROT</name>
<organism evidence="1 2">
    <name type="scientific">Rhodovastum atsumiense</name>
    <dbReference type="NCBI Taxonomy" id="504468"/>
    <lineage>
        <taxon>Bacteria</taxon>
        <taxon>Pseudomonadati</taxon>
        <taxon>Pseudomonadota</taxon>
        <taxon>Alphaproteobacteria</taxon>
        <taxon>Acetobacterales</taxon>
        <taxon>Acetobacteraceae</taxon>
        <taxon>Rhodovastum</taxon>
    </lineage>
</organism>
<dbReference type="Pfam" id="PF13618">
    <property type="entry name" value="Gluconate_2-dh3"/>
    <property type="match status" value="1"/>
</dbReference>
<dbReference type="RefSeq" id="WP_150039858.1">
    <property type="nucleotide sequence ID" value="NZ_OW485601.1"/>
</dbReference>
<reference evidence="1 2" key="1">
    <citation type="submission" date="2019-09" db="EMBL/GenBank/DDBJ databases">
        <title>Genome sequence of Rhodovastum atsumiense, a diverse member of the Acetobacteraceae family of non-sulfur purple photosynthetic bacteria.</title>
        <authorList>
            <person name="Meyer T."/>
            <person name="Kyndt J."/>
        </authorList>
    </citation>
    <scope>NUCLEOTIDE SEQUENCE [LARGE SCALE GENOMIC DNA]</scope>
    <source>
        <strain evidence="1 2">DSM 21279</strain>
    </source>
</reference>
<dbReference type="EMBL" id="VWPK01000007">
    <property type="protein sequence ID" value="KAA5613310.1"/>
    <property type="molecule type" value="Genomic_DNA"/>
</dbReference>
<dbReference type="InterPro" id="IPR027056">
    <property type="entry name" value="Gluconate_2DH_su3"/>
</dbReference>
<proteinExistence type="predicted"/>
<protein>
    <submittedName>
        <fullName evidence="1">Gluconate 2-dehydrogenase subunit 3 family protein</fullName>
    </submittedName>
</protein>
<sequence>MPDPGSRDRYPGYDVLAKRNTPSWNARTREVIDQRLALPREPRFFTEAEYATVIAVADRIVPQPGDRPPIPVAALVDHRLFIDQGDGYRHAGMPRARDAWRQGLRALDAEAQQAHGRDFRCLHAAEQDALLRHMQDGTLQHLAWGGMPPQLFFRQHLGHDIALAYYAHPIAWNEIGWGGPASPRGYVRTGYDRRDPWEAAEVKDGDAAAARRKNVHVG</sequence>